<comment type="caution">
    <text evidence="8">The sequence shown here is derived from an EMBL/GenBank/DDBJ whole genome shotgun (WGS) entry which is preliminary data.</text>
</comment>
<keyword evidence="2 6" id="KW-0349">Heme</keyword>
<dbReference type="PROSITE" id="PS51007">
    <property type="entry name" value="CYTC"/>
    <property type="match status" value="2"/>
</dbReference>
<sequence length="284" mass="29984">MARGHARPVRRARRMLGQGAREVTAGAGATVTRRPAATLRGYSMARNLWYKPQVADPDRDPVEVPTALLRVTYGGLIVLALCAAALSGGCGADNRAGVARGKELFETCVPCHGKNGGGSLALRVPAIAGLPDWYLEASLEKYMKDIRGAHPDDLDGHRMRPMARTLYRPGDVQSVAGYVSSMPKPGVEDEPGAGGDPVAGRAHYEGVCVACHGPAGEGNKDMGSPPLTGQADWYLVAQILKFKHGMRGAHPEDITGAQMAAMAAVLPDTAAVRDVAAYIRTLPR</sequence>
<dbReference type="Gene3D" id="1.10.760.10">
    <property type="entry name" value="Cytochrome c-like domain"/>
    <property type="match status" value="2"/>
</dbReference>
<organism evidence="8">
    <name type="scientific">Eiseniibacteriota bacterium</name>
    <dbReference type="NCBI Taxonomy" id="2212470"/>
    <lineage>
        <taxon>Bacteria</taxon>
        <taxon>Candidatus Eiseniibacteriota</taxon>
    </lineage>
</organism>
<keyword evidence="5 6" id="KW-0408">Iron</keyword>
<keyword evidence="1" id="KW-0813">Transport</keyword>
<feature type="domain" description="Cytochrome c" evidence="7">
    <location>
        <begin position="195"/>
        <end position="283"/>
    </location>
</feature>
<dbReference type="InterPro" id="IPR009056">
    <property type="entry name" value="Cyt_c-like_dom"/>
</dbReference>
<accession>A0A832I144</accession>
<dbReference type="GO" id="GO:0020037">
    <property type="term" value="F:heme binding"/>
    <property type="evidence" value="ECO:0007669"/>
    <property type="project" value="InterPro"/>
</dbReference>
<dbReference type="PANTHER" id="PTHR33751:SF9">
    <property type="entry name" value="CYTOCHROME C4"/>
    <property type="match status" value="1"/>
</dbReference>
<reference evidence="8" key="1">
    <citation type="journal article" date="2020" name="mSystems">
        <title>Genome- and Community-Level Interaction Insights into Carbon Utilization and Element Cycling Functions of Hydrothermarchaeota in Hydrothermal Sediment.</title>
        <authorList>
            <person name="Zhou Z."/>
            <person name="Liu Y."/>
            <person name="Xu W."/>
            <person name="Pan J."/>
            <person name="Luo Z.H."/>
            <person name="Li M."/>
        </authorList>
    </citation>
    <scope>NUCLEOTIDE SEQUENCE [LARGE SCALE GENOMIC DNA]</scope>
    <source>
        <strain evidence="8">SpSt-381</strain>
    </source>
</reference>
<evidence type="ECO:0000256" key="2">
    <source>
        <dbReference type="ARBA" id="ARBA00022617"/>
    </source>
</evidence>
<dbReference type="GO" id="GO:0009055">
    <property type="term" value="F:electron transfer activity"/>
    <property type="evidence" value="ECO:0007669"/>
    <property type="project" value="InterPro"/>
</dbReference>
<dbReference type="EMBL" id="DSQF01000012">
    <property type="protein sequence ID" value="HGZ42774.1"/>
    <property type="molecule type" value="Genomic_DNA"/>
</dbReference>
<evidence type="ECO:0000256" key="1">
    <source>
        <dbReference type="ARBA" id="ARBA00022448"/>
    </source>
</evidence>
<dbReference type="SUPFAM" id="SSF46626">
    <property type="entry name" value="Cytochrome c"/>
    <property type="match status" value="2"/>
</dbReference>
<evidence type="ECO:0000256" key="5">
    <source>
        <dbReference type="ARBA" id="ARBA00023004"/>
    </source>
</evidence>
<proteinExistence type="predicted"/>
<dbReference type="GO" id="GO:0046872">
    <property type="term" value="F:metal ion binding"/>
    <property type="evidence" value="ECO:0007669"/>
    <property type="project" value="UniProtKB-KW"/>
</dbReference>
<feature type="domain" description="Cytochrome c" evidence="7">
    <location>
        <begin position="96"/>
        <end position="183"/>
    </location>
</feature>
<evidence type="ECO:0000256" key="6">
    <source>
        <dbReference type="PROSITE-ProRule" id="PRU00433"/>
    </source>
</evidence>
<gene>
    <name evidence="8" type="ORF">ENR23_04980</name>
</gene>
<name>A0A832I144_UNCEI</name>
<evidence type="ECO:0000313" key="8">
    <source>
        <dbReference type="EMBL" id="HGZ42774.1"/>
    </source>
</evidence>
<dbReference type="InterPro" id="IPR036909">
    <property type="entry name" value="Cyt_c-like_dom_sf"/>
</dbReference>
<evidence type="ECO:0000256" key="4">
    <source>
        <dbReference type="ARBA" id="ARBA00022982"/>
    </source>
</evidence>
<evidence type="ECO:0000256" key="3">
    <source>
        <dbReference type="ARBA" id="ARBA00022723"/>
    </source>
</evidence>
<dbReference type="PANTHER" id="PTHR33751">
    <property type="entry name" value="CBB3-TYPE CYTOCHROME C OXIDASE SUBUNIT FIXP"/>
    <property type="match status" value="1"/>
</dbReference>
<protein>
    <submittedName>
        <fullName evidence="8">C-type cytochrome</fullName>
    </submittedName>
</protein>
<keyword evidence="4" id="KW-0249">Electron transport</keyword>
<dbReference type="InterPro" id="IPR050597">
    <property type="entry name" value="Cytochrome_c_Oxidase_Subunit"/>
</dbReference>
<dbReference type="Pfam" id="PF00034">
    <property type="entry name" value="Cytochrom_C"/>
    <property type="match status" value="2"/>
</dbReference>
<keyword evidence="3 6" id="KW-0479">Metal-binding</keyword>
<evidence type="ECO:0000259" key="7">
    <source>
        <dbReference type="PROSITE" id="PS51007"/>
    </source>
</evidence>
<dbReference type="AlphaFoldDB" id="A0A832I144"/>